<dbReference type="UniPathway" id="UPA00666"/>
<feature type="domain" description="CN hydrolase" evidence="9">
    <location>
        <begin position="179"/>
        <end position="405"/>
    </location>
</feature>
<keyword evidence="6 8" id="KW-0472">Membrane</keyword>
<evidence type="ECO:0000313" key="11">
    <source>
        <dbReference type="Proteomes" id="UP000297668"/>
    </source>
</evidence>
<sequence length="443" mass="48861">MRPFLLGLLLALTLPPFPFGFFAPVVLAFLLQGGFRTGFLTGLGFWGLHLIWLPQSFTALFGPLGALPFLPLVLLKALTFGLLFALTPTPLLRVGGWVVLEWLTEQGDLAFPWGFLGYALVEAPGRVLAAWGGVYLLSLVVLLLAWGLTRGRYWLLVPWALLWLLPLPPTPGEAQALLVQGNVNPLAKVGGDLGQEVYLRLTREGLARYPEAWLVVWPETAVWQVPEEAREVLAGRSLLTGVNLYGPNRAVLYREGQVLGHYDKVRLVPFGERFPFREALGGVYAFFFQAFGLGDLGDRTPGTRLAPIGPYGVMICYESVFPSVARTLAREGAEVLVLLTNDAWYGPSFGGRQHFALGRLRAVETGRWLLRAGNDGITASIDPLGRVVAQIPPHREGYLLAPFAFREGRTPYVRLGDWAVGLALTLFLLGLILRMRVPGWRNR</sequence>
<dbReference type="AlphaFoldDB" id="A0A4Y9FDM8"/>
<dbReference type="HAMAP" id="MF_01148">
    <property type="entry name" value="Lnt"/>
    <property type="match status" value="1"/>
</dbReference>
<evidence type="ECO:0000259" key="9">
    <source>
        <dbReference type="PROSITE" id="PS50263"/>
    </source>
</evidence>
<dbReference type="NCBIfam" id="TIGR00546">
    <property type="entry name" value="lnt"/>
    <property type="match status" value="1"/>
</dbReference>
<dbReference type="EMBL" id="SJZF01000003">
    <property type="protein sequence ID" value="TFU27324.1"/>
    <property type="molecule type" value="Genomic_DNA"/>
</dbReference>
<keyword evidence="2 8" id="KW-1003">Cell membrane</keyword>
<proteinExistence type="inferred from homology"/>
<dbReference type="InterPro" id="IPR045378">
    <property type="entry name" value="LNT_N"/>
</dbReference>
<accession>A0A4Y9FDM8</accession>
<comment type="function">
    <text evidence="8">Catalyzes the phospholipid dependent N-acylation of the N-terminal cysteine of apolipoprotein, the last step in lipoprotein maturation.</text>
</comment>
<dbReference type="InterPro" id="IPR003010">
    <property type="entry name" value="C-N_Hydrolase"/>
</dbReference>
<keyword evidence="4 8" id="KW-0812">Transmembrane</keyword>
<comment type="subcellular location">
    <subcellularLocation>
        <location evidence="1 8">Cell membrane</location>
        <topology evidence="1 8">Multi-pass membrane protein</topology>
    </subcellularLocation>
</comment>
<evidence type="ECO:0000256" key="2">
    <source>
        <dbReference type="ARBA" id="ARBA00022475"/>
    </source>
</evidence>
<name>A0A4Y9FDM8_9DEIN</name>
<keyword evidence="5 8" id="KW-1133">Transmembrane helix</keyword>
<dbReference type="InterPro" id="IPR036526">
    <property type="entry name" value="C-N_Hydrolase_sf"/>
</dbReference>
<feature type="transmembrane region" description="Helical" evidence="8">
    <location>
        <begin position="52"/>
        <end position="75"/>
    </location>
</feature>
<organism evidence="10 11">
    <name type="scientific">Thermus tengchongensis</name>
    <dbReference type="NCBI Taxonomy" id="1214928"/>
    <lineage>
        <taxon>Bacteria</taxon>
        <taxon>Thermotogati</taxon>
        <taxon>Deinococcota</taxon>
        <taxon>Deinococci</taxon>
        <taxon>Thermales</taxon>
        <taxon>Thermaceae</taxon>
        <taxon>Thermus</taxon>
    </lineage>
</organism>
<dbReference type="InterPro" id="IPR004563">
    <property type="entry name" value="Apolipo_AcylTrfase"/>
</dbReference>
<evidence type="ECO:0000256" key="6">
    <source>
        <dbReference type="ARBA" id="ARBA00023136"/>
    </source>
</evidence>
<keyword evidence="7 8" id="KW-0012">Acyltransferase</keyword>
<comment type="caution">
    <text evidence="8">Lacks conserved residue(s) required for the propagation of feature annotation.</text>
</comment>
<dbReference type="PROSITE" id="PS50263">
    <property type="entry name" value="CN_HYDROLASE"/>
    <property type="match status" value="1"/>
</dbReference>
<comment type="pathway">
    <text evidence="8">Protein modification; lipoprotein biosynthesis (N-acyl transfer).</text>
</comment>
<dbReference type="CDD" id="cd07571">
    <property type="entry name" value="ALP_N-acyl_transferase"/>
    <property type="match status" value="1"/>
</dbReference>
<comment type="similarity">
    <text evidence="8">Belongs to the CN hydrolase family. Apolipoprotein N-acyltransferase subfamily.</text>
</comment>
<evidence type="ECO:0000256" key="1">
    <source>
        <dbReference type="ARBA" id="ARBA00004651"/>
    </source>
</evidence>
<feature type="transmembrane region" description="Helical" evidence="8">
    <location>
        <begin position="123"/>
        <end position="146"/>
    </location>
</feature>
<keyword evidence="3 8" id="KW-0808">Transferase</keyword>
<reference evidence="10 11" key="1">
    <citation type="submission" date="2019-03" db="EMBL/GenBank/DDBJ databases">
        <title>Thermus tengchongensis species for the arsenic transformation mechanism.</title>
        <authorList>
            <person name="Yuan G.C."/>
        </authorList>
    </citation>
    <scope>NUCLEOTIDE SEQUENCE [LARGE SCALE GENOMIC DNA]</scope>
    <source>
        <strain evidence="10 11">15W</strain>
    </source>
</reference>
<comment type="caution">
    <text evidence="10">The sequence shown here is derived from an EMBL/GenBank/DDBJ whole genome shotgun (WGS) entry which is preliminary data.</text>
</comment>
<dbReference type="Pfam" id="PF20154">
    <property type="entry name" value="LNT_N"/>
    <property type="match status" value="1"/>
</dbReference>
<feature type="transmembrane region" description="Helical" evidence="8">
    <location>
        <begin position="415"/>
        <end position="433"/>
    </location>
</feature>
<dbReference type="GO" id="GO:0042158">
    <property type="term" value="P:lipoprotein biosynthetic process"/>
    <property type="evidence" value="ECO:0007669"/>
    <property type="project" value="UniProtKB-UniRule"/>
</dbReference>
<evidence type="ECO:0000256" key="4">
    <source>
        <dbReference type="ARBA" id="ARBA00022692"/>
    </source>
</evidence>
<evidence type="ECO:0000256" key="3">
    <source>
        <dbReference type="ARBA" id="ARBA00022679"/>
    </source>
</evidence>
<dbReference type="Gene3D" id="3.60.110.10">
    <property type="entry name" value="Carbon-nitrogen hydrolase"/>
    <property type="match status" value="1"/>
</dbReference>
<evidence type="ECO:0000313" key="10">
    <source>
        <dbReference type="EMBL" id="TFU27324.1"/>
    </source>
</evidence>
<dbReference type="SUPFAM" id="SSF56317">
    <property type="entry name" value="Carbon-nitrogen hydrolase"/>
    <property type="match status" value="1"/>
</dbReference>
<dbReference type="RefSeq" id="WP_135259652.1">
    <property type="nucleotide sequence ID" value="NZ_SJZF01000003.1"/>
</dbReference>
<evidence type="ECO:0000256" key="8">
    <source>
        <dbReference type="HAMAP-Rule" id="MF_01148"/>
    </source>
</evidence>
<protein>
    <recommendedName>
        <fullName evidence="8">Apolipoprotein N-acyltransferase</fullName>
        <shortName evidence="8">ALP N-acyltransferase</shortName>
        <ecNumber evidence="8">2.3.1.269</ecNumber>
    </recommendedName>
</protein>
<dbReference type="GO" id="GO:0005886">
    <property type="term" value="C:plasma membrane"/>
    <property type="evidence" value="ECO:0007669"/>
    <property type="project" value="UniProtKB-SubCell"/>
</dbReference>
<dbReference type="PANTHER" id="PTHR38686">
    <property type="entry name" value="APOLIPOPROTEIN N-ACYLTRANSFERASE"/>
    <property type="match status" value="1"/>
</dbReference>
<keyword evidence="10" id="KW-0449">Lipoprotein</keyword>
<dbReference type="PANTHER" id="PTHR38686:SF1">
    <property type="entry name" value="APOLIPOPROTEIN N-ACYLTRANSFERASE"/>
    <property type="match status" value="1"/>
</dbReference>
<gene>
    <name evidence="8 10" type="primary">lnt</name>
    <name evidence="10" type="ORF">E0687_02935</name>
</gene>
<dbReference type="Proteomes" id="UP000297668">
    <property type="component" value="Unassembled WGS sequence"/>
</dbReference>
<evidence type="ECO:0000256" key="7">
    <source>
        <dbReference type="ARBA" id="ARBA00023315"/>
    </source>
</evidence>
<comment type="catalytic activity">
    <reaction evidence="8">
        <text>N-terminal S-1,2-diacyl-sn-glyceryl-L-cysteinyl-[lipoprotein] + a glycerophospholipid = N-acyl-S-1,2-diacyl-sn-glyceryl-L-cysteinyl-[lipoprotein] + a 2-acyl-sn-glycero-3-phospholipid + H(+)</text>
        <dbReference type="Rhea" id="RHEA:48228"/>
        <dbReference type="Rhea" id="RHEA-COMP:14681"/>
        <dbReference type="Rhea" id="RHEA-COMP:14684"/>
        <dbReference type="ChEBI" id="CHEBI:15378"/>
        <dbReference type="ChEBI" id="CHEBI:136912"/>
        <dbReference type="ChEBI" id="CHEBI:140656"/>
        <dbReference type="ChEBI" id="CHEBI:140657"/>
        <dbReference type="ChEBI" id="CHEBI:140660"/>
        <dbReference type="EC" id="2.3.1.269"/>
    </reaction>
</comment>
<dbReference type="GO" id="GO:0016410">
    <property type="term" value="F:N-acyltransferase activity"/>
    <property type="evidence" value="ECO:0007669"/>
    <property type="project" value="UniProtKB-UniRule"/>
</dbReference>
<dbReference type="EC" id="2.3.1.269" evidence="8"/>
<evidence type="ECO:0000256" key="5">
    <source>
        <dbReference type="ARBA" id="ARBA00022989"/>
    </source>
</evidence>
<dbReference type="Pfam" id="PF00795">
    <property type="entry name" value="CN_hydrolase"/>
    <property type="match status" value="1"/>
</dbReference>